<evidence type="ECO:0000256" key="1">
    <source>
        <dbReference type="SAM" id="MobiDB-lite"/>
    </source>
</evidence>
<dbReference type="RefSeq" id="WP_209510029.1">
    <property type="nucleotide sequence ID" value="NZ_JAGGKS010000001.1"/>
</dbReference>
<organism evidence="3 4">
    <name type="scientific">Sedimentibacter acidaminivorans</name>
    <dbReference type="NCBI Taxonomy" id="913099"/>
    <lineage>
        <taxon>Bacteria</taxon>
        <taxon>Bacillati</taxon>
        <taxon>Bacillota</taxon>
        <taxon>Tissierellia</taxon>
        <taxon>Sedimentibacter</taxon>
    </lineage>
</organism>
<proteinExistence type="predicted"/>
<dbReference type="PROSITE" id="PS51272">
    <property type="entry name" value="SLH"/>
    <property type="match status" value="3"/>
</dbReference>
<accession>A0ABS4G9A0</accession>
<sequence length="432" mass="47698">MLKKKTISILLLLIMIITAMMPLNVYGLNKDYIGHWAESTIQSWLDNSYITGYLDGSFKPDEPVTRAEFVKMANNFLGFSEKAAISFTDVSPNDWYYEEVQKAYKAGYIHGASELLFNPNSNLTREQAAVIVSKILGLELNPENVQRFSDSELISDWAKEYVNAVAVAQIMLGYSQDNTFMPQKPITRAEAIVLLDRLNQFEIEDIVVPEGTITPNPTGGGGGGGGSPGPVDPTPSSIVINTKNSVVMIGIDEEYSLADNLTLETSDVTLKYTTENTNEIINDPLNGVITGNKQGKVTVAVTASKTGYENKTISFQVIVAPVAISWTDPIGNKTIGEKQNIVINIKLYEGADSVENVAVNMLWEKKIDSNWIPVDTEDISVLYDSTQIEMNNDIYQLIKGLTVEKDINTNITAEISFNKVGEYKLTVYCIKE</sequence>
<evidence type="ECO:0000313" key="4">
    <source>
        <dbReference type="Proteomes" id="UP001519342"/>
    </source>
</evidence>
<keyword evidence="4" id="KW-1185">Reference proteome</keyword>
<evidence type="ECO:0000259" key="2">
    <source>
        <dbReference type="PROSITE" id="PS51272"/>
    </source>
</evidence>
<evidence type="ECO:0000313" key="3">
    <source>
        <dbReference type="EMBL" id="MBP1924249.1"/>
    </source>
</evidence>
<feature type="region of interest" description="Disordered" evidence="1">
    <location>
        <begin position="210"/>
        <end position="232"/>
    </location>
</feature>
<dbReference type="Proteomes" id="UP001519342">
    <property type="component" value="Unassembled WGS sequence"/>
</dbReference>
<protein>
    <recommendedName>
        <fullName evidence="2">SLH domain-containing protein</fullName>
    </recommendedName>
</protein>
<dbReference type="InterPro" id="IPR051465">
    <property type="entry name" value="Cell_Envelope_Struct_Comp"/>
</dbReference>
<reference evidence="3 4" key="1">
    <citation type="submission" date="2021-03" db="EMBL/GenBank/DDBJ databases">
        <title>Genomic Encyclopedia of Type Strains, Phase IV (KMG-IV): sequencing the most valuable type-strain genomes for metagenomic binning, comparative biology and taxonomic classification.</title>
        <authorList>
            <person name="Goeker M."/>
        </authorList>
    </citation>
    <scope>NUCLEOTIDE SEQUENCE [LARGE SCALE GENOMIC DNA]</scope>
    <source>
        <strain evidence="3 4">DSM 24004</strain>
    </source>
</reference>
<feature type="compositionally biased region" description="Gly residues" evidence="1">
    <location>
        <begin position="218"/>
        <end position="228"/>
    </location>
</feature>
<dbReference type="PANTHER" id="PTHR43308:SF5">
    <property type="entry name" value="S-LAYER PROTEIN _ PEPTIDOGLYCAN ENDO-BETA-N-ACETYLGLUCOSAMINIDASE"/>
    <property type="match status" value="1"/>
</dbReference>
<dbReference type="InterPro" id="IPR001119">
    <property type="entry name" value="SLH_dom"/>
</dbReference>
<dbReference type="Pfam" id="PF00395">
    <property type="entry name" value="SLH"/>
    <property type="match status" value="3"/>
</dbReference>
<dbReference type="PANTHER" id="PTHR43308">
    <property type="entry name" value="OUTER MEMBRANE PROTEIN ALPHA-RELATED"/>
    <property type="match status" value="1"/>
</dbReference>
<feature type="domain" description="SLH" evidence="2">
    <location>
        <begin position="83"/>
        <end position="144"/>
    </location>
</feature>
<dbReference type="EMBL" id="JAGGKS010000001">
    <property type="protein sequence ID" value="MBP1924249.1"/>
    <property type="molecule type" value="Genomic_DNA"/>
</dbReference>
<comment type="caution">
    <text evidence="3">The sequence shown here is derived from an EMBL/GenBank/DDBJ whole genome shotgun (WGS) entry which is preliminary data.</text>
</comment>
<feature type="domain" description="SLH" evidence="2">
    <location>
        <begin position="145"/>
        <end position="209"/>
    </location>
</feature>
<name>A0ABS4G9A0_9FIRM</name>
<feature type="domain" description="SLH" evidence="2">
    <location>
        <begin position="24"/>
        <end position="82"/>
    </location>
</feature>
<gene>
    <name evidence="3" type="ORF">J2Z76_000102</name>
</gene>